<dbReference type="PANTHER" id="PTHR45180:SF1">
    <property type="entry name" value="OS01G0307686 PROTEIN"/>
    <property type="match status" value="1"/>
</dbReference>
<dbReference type="Proteomes" id="UP000054736">
    <property type="component" value="Unassembled WGS sequence"/>
</dbReference>
<accession>A0A0W0SMF1</accession>
<evidence type="ECO:0000313" key="2">
    <source>
        <dbReference type="EMBL" id="KTC84544.1"/>
    </source>
</evidence>
<comment type="caution">
    <text evidence="2">The sequence shown here is derived from an EMBL/GenBank/DDBJ whole genome shotgun (WGS) entry which is preliminary data.</text>
</comment>
<dbReference type="GO" id="GO:0008757">
    <property type="term" value="F:S-adenosylmethionine-dependent methyltransferase activity"/>
    <property type="evidence" value="ECO:0007669"/>
    <property type="project" value="InterPro"/>
</dbReference>
<dbReference type="SUPFAM" id="SSF53335">
    <property type="entry name" value="S-adenosyl-L-methionine-dependent methyltransferases"/>
    <property type="match status" value="1"/>
</dbReference>
<dbReference type="InterPro" id="IPR029063">
    <property type="entry name" value="SAM-dependent_MTases_sf"/>
</dbReference>
<name>A0A0W0SMF1_9GAMM</name>
<organism evidence="2 3">
    <name type="scientific">Legionella drozanskii LLAP-1</name>
    <dbReference type="NCBI Taxonomy" id="1212489"/>
    <lineage>
        <taxon>Bacteria</taxon>
        <taxon>Pseudomonadati</taxon>
        <taxon>Pseudomonadota</taxon>
        <taxon>Gammaproteobacteria</taxon>
        <taxon>Legionellales</taxon>
        <taxon>Legionellaceae</taxon>
        <taxon>Legionella</taxon>
    </lineage>
</organism>
<dbReference type="InterPro" id="IPR013216">
    <property type="entry name" value="Methyltransf_11"/>
</dbReference>
<dbReference type="GO" id="GO:0032259">
    <property type="term" value="P:methylation"/>
    <property type="evidence" value="ECO:0007669"/>
    <property type="project" value="UniProtKB-KW"/>
</dbReference>
<dbReference type="PATRIC" id="fig|1212489.4.peg.2855"/>
<dbReference type="AlphaFoldDB" id="A0A0W0SMF1"/>
<dbReference type="Gene3D" id="3.40.50.150">
    <property type="entry name" value="Vaccinia Virus protein VP39"/>
    <property type="match status" value="1"/>
</dbReference>
<keyword evidence="3" id="KW-1185">Reference proteome</keyword>
<dbReference type="PANTHER" id="PTHR45180">
    <property type="entry name" value="OS01G0307686 PROTEIN"/>
    <property type="match status" value="1"/>
</dbReference>
<protein>
    <submittedName>
        <fullName evidence="2">O-methyltransferase</fullName>
    </submittedName>
</protein>
<dbReference type="Pfam" id="PF08241">
    <property type="entry name" value="Methyltransf_11"/>
    <property type="match status" value="1"/>
</dbReference>
<reference evidence="2 3" key="1">
    <citation type="submission" date="2015-11" db="EMBL/GenBank/DDBJ databases">
        <title>Genomic analysis of 38 Legionella species identifies large and diverse effector repertoires.</title>
        <authorList>
            <person name="Burstein D."/>
            <person name="Amaro F."/>
            <person name="Zusman T."/>
            <person name="Lifshitz Z."/>
            <person name="Cohen O."/>
            <person name="Gilbert J.A."/>
            <person name="Pupko T."/>
            <person name="Shuman H.A."/>
            <person name="Segal G."/>
        </authorList>
    </citation>
    <scope>NUCLEOTIDE SEQUENCE [LARGE SCALE GENOMIC DNA]</scope>
    <source>
        <strain evidence="2 3">ATCC 700990</strain>
    </source>
</reference>
<evidence type="ECO:0000259" key="1">
    <source>
        <dbReference type="Pfam" id="PF08241"/>
    </source>
</evidence>
<gene>
    <name evidence="2" type="ORF">Ldro_2708</name>
</gene>
<evidence type="ECO:0000313" key="3">
    <source>
        <dbReference type="Proteomes" id="UP000054736"/>
    </source>
</evidence>
<dbReference type="STRING" id="1212489.Ldro_2708"/>
<keyword evidence="2" id="KW-0808">Transferase</keyword>
<dbReference type="OrthoDB" id="9797252at2"/>
<dbReference type="RefSeq" id="WP_058496986.1">
    <property type="nucleotide sequence ID" value="NZ_CAAAIU010000004.1"/>
</dbReference>
<dbReference type="EMBL" id="LNXY01000031">
    <property type="protein sequence ID" value="KTC84544.1"/>
    <property type="molecule type" value="Genomic_DNA"/>
</dbReference>
<dbReference type="CDD" id="cd02440">
    <property type="entry name" value="AdoMet_MTases"/>
    <property type="match status" value="1"/>
</dbReference>
<keyword evidence="2" id="KW-0489">Methyltransferase</keyword>
<proteinExistence type="predicted"/>
<feature type="domain" description="Methyltransferase type 11" evidence="1">
    <location>
        <begin position="38"/>
        <end position="125"/>
    </location>
</feature>
<sequence length="246" mass="28617">MNKFLHNAQEYTDNRPRYPLNLYDYLTTLISQTKLVIDCGTGSGQVACDLTQHFEYVIATDLSYDLLKTTQKKTNLIYVQAAAEYLPIRSHTVDMVTIGQALHWFSLDQFYSEVNRIVKPNGIIAAWCYNQCTIDSKIDALINQIYSLISSPENRSIQRQYVYDHYETIPFPFKRVPTPNFELSVEWNLKELYGYIATWPGLLEYEKNTHANILSQLEEKFISTWGDINVKKIIKWQINLLVGRVI</sequence>